<dbReference type="InterPro" id="IPR018392">
    <property type="entry name" value="LysM"/>
</dbReference>
<dbReference type="AlphaFoldDB" id="A0A0K2GFM2"/>
<keyword evidence="4" id="KW-1185">Reference proteome</keyword>
<dbReference type="PROSITE" id="PS51782">
    <property type="entry name" value="LYSM"/>
    <property type="match status" value="1"/>
</dbReference>
<dbReference type="PATRIC" id="fig|42253.5.peg.3320"/>
<dbReference type="Gene3D" id="1.10.287.1490">
    <property type="match status" value="1"/>
</dbReference>
<accession>A0A0K2GFM2</accession>
<evidence type="ECO:0000313" key="3">
    <source>
        <dbReference type="EMBL" id="ALA59758.1"/>
    </source>
</evidence>
<protein>
    <recommendedName>
        <fullName evidence="2">LysM domain-containing protein</fullName>
    </recommendedName>
</protein>
<gene>
    <name evidence="3" type="ORF">NITMOv2_3366</name>
</gene>
<dbReference type="CDD" id="cd00118">
    <property type="entry name" value="LysM"/>
    <property type="match status" value="1"/>
</dbReference>
<dbReference type="KEGG" id="nmv:NITMOv2_3366"/>
<dbReference type="EMBL" id="CP011801">
    <property type="protein sequence ID" value="ALA59758.1"/>
    <property type="molecule type" value="Genomic_DNA"/>
</dbReference>
<evidence type="ECO:0000313" key="4">
    <source>
        <dbReference type="Proteomes" id="UP000069205"/>
    </source>
</evidence>
<proteinExistence type="predicted"/>
<name>A0A0K2GFM2_NITMO</name>
<dbReference type="Proteomes" id="UP000069205">
    <property type="component" value="Chromosome"/>
</dbReference>
<dbReference type="Gene3D" id="3.10.350.10">
    <property type="entry name" value="LysM domain"/>
    <property type="match status" value="1"/>
</dbReference>
<feature type="coiled-coil region" evidence="1">
    <location>
        <begin position="41"/>
        <end position="110"/>
    </location>
</feature>
<dbReference type="InterPro" id="IPR036779">
    <property type="entry name" value="LysM_dom_sf"/>
</dbReference>
<organism evidence="3 4">
    <name type="scientific">Nitrospira moscoviensis</name>
    <dbReference type="NCBI Taxonomy" id="42253"/>
    <lineage>
        <taxon>Bacteria</taxon>
        <taxon>Pseudomonadati</taxon>
        <taxon>Nitrospirota</taxon>
        <taxon>Nitrospiria</taxon>
        <taxon>Nitrospirales</taxon>
        <taxon>Nitrospiraceae</taxon>
        <taxon>Nitrospira</taxon>
    </lineage>
</organism>
<evidence type="ECO:0000256" key="1">
    <source>
        <dbReference type="SAM" id="Coils"/>
    </source>
</evidence>
<evidence type="ECO:0000259" key="2">
    <source>
        <dbReference type="PROSITE" id="PS51782"/>
    </source>
</evidence>
<feature type="domain" description="LysM" evidence="2">
    <location>
        <begin position="206"/>
        <end position="249"/>
    </location>
</feature>
<dbReference type="SMART" id="SM00257">
    <property type="entry name" value="LysM"/>
    <property type="match status" value="1"/>
</dbReference>
<dbReference type="SUPFAM" id="SSF54106">
    <property type="entry name" value="LysM domain"/>
    <property type="match status" value="1"/>
</dbReference>
<dbReference type="STRING" id="42253.NITMOv2_3366"/>
<dbReference type="Pfam" id="PF01476">
    <property type="entry name" value="LysM"/>
    <property type="match status" value="1"/>
</dbReference>
<sequence length="264" mass="28820">MSHPLDQQNLGGRLGSFLILLLAFTGPVSCSPLEPMVEPEVSDLQLTVDTLKTTIRDAQRTITELRAELDARRQELADVQIARAQMEGRLREAERRLAEARHVIDLQREELAGSRAERERVARTGAALHSQLKQLQKQLSKVGKQSPESRPGIAPANLPGAGRRTAAAVKMEPSQPTESVAPAVVQPAFHQEESPVGAPARVAVPSRVLVKPGDTLWSLAQRHHVTVKRLMSLNGLADTRIEVGQALWLSDPPAPEESPNYPTP</sequence>
<keyword evidence="1" id="KW-0175">Coiled coil</keyword>
<reference evidence="3 4" key="1">
    <citation type="journal article" date="2015" name="Proc. Natl. Acad. Sci. U.S.A.">
        <title>Expanded metabolic versatility of ubiquitous nitrite-oxidizing bacteria from the genus Nitrospira.</title>
        <authorList>
            <person name="Koch H."/>
            <person name="Lucker S."/>
            <person name="Albertsen M."/>
            <person name="Kitzinger K."/>
            <person name="Herbold C."/>
            <person name="Spieck E."/>
            <person name="Nielsen P.H."/>
            <person name="Wagner M."/>
            <person name="Daims H."/>
        </authorList>
    </citation>
    <scope>NUCLEOTIDE SEQUENCE [LARGE SCALE GENOMIC DNA]</scope>
    <source>
        <strain evidence="3 4">NSP M-1</strain>
    </source>
</reference>